<sequence>MAQKSSSRQDLVEKIRDTGTISVADVVGFVGQLWDKLPPDVLALFRGFLPSSNHGTRLCKILRSEWLRQAPLYLELLVLRVKGSTNDYTSVAHWRQVSRAMDQHTEHLWQQTLTWLRSCLPKKKVSNAPIVHTLDGVNLPVH</sequence>
<accession>A0ACB8DXI7</accession>
<gene>
    <name evidence="1" type="ORF">HPB49_008815</name>
</gene>
<evidence type="ECO:0000313" key="1">
    <source>
        <dbReference type="EMBL" id="KAH7979249.1"/>
    </source>
</evidence>
<dbReference type="Proteomes" id="UP000821865">
    <property type="component" value="Chromosome 1"/>
</dbReference>
<organism evidence="1 2">
    <name type="scientific">Dermacentor silvarum</name>
    <name type="common">Tick</name>
    <dbReference type="NCBI Taxonomy" id="543639"/>
    <lineage>
        <taxon>Eukaryota</taxon>
        <taxon>Metazoa</taxon>
        <taxon>Ecdysozoa</taxon>
        <taxon>Arthropoda</taxon>
        <taxon>Chelicerata</taxon>
        <taxon>Arachnida</taxon>
        <taxon>Acari</taxon>
        <taxon>Parasitiformes</taxon>
        <taxon>Ixodida</taxon>
        <taxon>Ixodoidea</taxon>
        <taxon>Ixodidae</taxon>
        <taxon>Rhipicephalinae</taxon>
        <taxon>Dermacentor</taxon>
    </lineage>
</organism>
<name>A0ACB8DXI7_DERSI</name>
<proteinExistence type="predicted"/>
<comment type="caution">
    <text evidence="1">The sequence shown here is derived from an EMBL/GenBank/DDBJ whole genome shotgun (WGS) entry which is preliminary data.</text>
</comment>
<protein>
    <submittedName>
        <fullName evidence="1">Uncharacterized protein</fullName>
    </submittedName>
</protein>
<keyword evidence="2" id="KW-1185">Reference proteome</keyword>
<evidence type="ECO:0000313" key="2">
    <source>
        <dbReference type="Proteomes" id="UP000821865"/>
    </source>
</evidence>
<dbReference type="EMBL" id="CM023470">
    <property type="protein sequence ID" value="KAH7979249.1"/>
    <property type="molecule type" value="Genomic_DNA"/>
</dbReference>
<reference evidence="1" key="1">
    <citation type="submission" date="2020-05" db="EMBL/GenBank/DDBJ databases">
        <title>Large-scale comparative analyses of tick genomes elucidate their genetic diversity and vector capacities.</title>
        <authorList>
            <person name="Jia N."/>
            <person name="Wang J."/>
            <person name="Shi W."/>
            <person name="Du L."/>
            <person name="Sun Y."/>
            <person name="Zhan W."/>
            <person name="Jiang J."/>
            <person name="Wang Q."/>
            <person name="Zhang B."/>
            <person name="Ji P."/>
            <person name="Sakyi L.B."/>
            <person name="Cui X."/>
            <person name="Yuan T."/>
            <person name="Jiang B."/>
            <person name="Yang W."/>
            <person name="Lam T.T.-Y."/>
            <person name="Chang Q."/>
            <person name="Ding S."/>
            <person name="Wang X."/>
            <person name="Zhu J."/>
            <person name="Ruan X."/>
            <person name="Zhao L."/>
            <person name="Wei J."/>
            <person name="Que T."/>
            <person name="Du C."/>
            <person name="Cheng J."/>
            <person name="Dai P."/>
            <person name="Han X."/>
            <person name="Huang E."/>
            <person name="Gao Y."/>
            <person name="Liu J."/>
            <person name="Shao H."/>
            <person name="Ye R."/>
            <person name="Li L."/>
            <person name="Wei W."/>
            <person name="Wang X."/>
            <person name="Wang C."/>
            <person name="Yang T."/>
            <person name="Huo Q."/>
            <person name="Li W."/>
            <person name="Guo W."/>
            <person name="Chen H."/>
            <person name="Zhou L."/>
            <person name="Ni X."/>
            <person name="Tian J."/>
            <person name="Zhou Y."/>
            <person name="Sheng Y."/>
            <person name="Liu T."/>
            <person name="Pan Y."/>
            <person name="Xia L."/>
            <person name="Li J."/>
            <person name="Zhao F."/>
            <person name="Cao W."/>
        </authorList>
    </citation>
    <scope>NUCLEOTIDE SEQUENCE</scope>
    <source>
        <strain evidence="1">Dsil-2018</strain>
    </source>
</reference>